<gene>
    <name evidence="3" type="ORF">NNL22_14640</name>
</gene>
<accession>A0A9E8HJ11</accession>
<reference evidence="3" key="1">
    <citation type="submission" date="2022-07" db="EMBL/GenBank/DDBJ databases">
        <title>Alkalimarinus sp. nov., isolated from gut of a Alitta virens.</title>
        <authorList>
            <person name="Yang A.I."/>
            <person name="Shin N.-R."/>
        </authorList>
    </citation>
    <scope>NUCLEOTIDE SEQUENCE</scope>
    <source>
        <strain evidence="3">FA028</strain>
    </source>
</reference>
<dbReference type="PROSITE" id="PS51737">
    <property type="entry name" value="RECOMBINASE_DNA_BIND"/>
    <property type="match status" value="1"/>
</dbReference>
<evidence type="ECO:0000313" key="4">
    <source>
        <dbReference type="Proteomes" id="UP001164472"/>
    </source>
</evidence>
<dbReference type="Proteomes" id="UP001164472">
    <property type="component" value="Chromosome"/>
</dbReference>
<dbReference type="KEGG" id="asem:NNL22_14640"/>
<comment type="similarity">
    <text evidence="1">Belongs to the site-specific recombinase resolvase family.</text>
</comment>
<dbReference type="InterPro" id="IPR050639">
    <property type="entry name" value="SSR_resolvase"/>
</dbReference>
<evidence type="ECO:0000259" key="2">
    <source>
        <dbReference type="PROSITE" id="PS51737"/>
    </source>
</evidence>
<dbReference type="AlphaFoldDB" id="A0A9E8HJ11"/>
<protein>
    <submittedName>
        <fullName evidence="3">Recombinase family protein</fullName>
    </submittedName>
</protein>
<evidence type="ECO:0000313" key="3">
    <source>
        <dbReference type="EMBL" id="UZW74247.1"/>
    </source>
</evidence>
<dbReference type="EMBL" id="CP101527">
    <property type="protein sequence ID" value="UZW74247.1"/>
    <property type="molecule type" value="Genomic_DNA"/>
</dbReference>
<name>A0A9E8HJ11_9ALTE</name>
<dbReference type="RefSeq" id="WP_251811152.1">
    <property type="nucleotide sequence ID" value="NZ_CP101527.1"/>
</dbReference>
<dbReference type="PANTHER" id="PTHR30461">
    <property type="entry name" value="DNA-INVERTASE FROM LAMBDOID PROPHAGE"/>
    <property type="match status" value="1"/>
</dbReference>
<evidence type="ECO:0000256" key="1">
    <source>
        <dbReference type="ARBA" id="ARBA00009913"/>
    </source>
</evidence>
<dbReference type="Gene3D" id="3.90.1750.20">
    <property type="entry name" value="Putative Large Serine Recombinase, Chain B, Domain 2"/>
    <property type="match status" value="1"/>
</dbReference>
<dbReference type="GO" id="GO:0000150">
    <property type="term" value="F:DNA strand exchange activity"/>
    <property type="evidence" value="ECO:0007669"/>
    <property type="project" value="InterPro"/>
</dbReference>
<organism evidence="3 4">
    <name type="scientific">Alkalimarinus sediminis</name>
    <dbReference type="NCBI Taxonomy" id="1632866"/>
    <lineage>
        <taxon>Bacteria</taxon>
        <taxon>Pseudomonadati</taxon>
        <taxon>Pseudomonadota</taxon>
        <taxon>Gammaproteobacteria</taxon>
        <taxon>Alteromonadales</taxon>
        <taxon>Alteromonadaceae</taxon>
        <taxon>Alkalimarinus</taxon>
    </lineage>
</organism>
<dbReference type="PANTHER" id="PTHR30461:SF26">
    <property type="entry name" value="RESOLVASE HOMOLOG YNEB"/>
    <property type="match status" value="1"/>
</dbReference>
<keyword evidence="4" id="KW-1185">Reference proteome</keyword>
<feature type="domain" description="Recombinase" evidence="2">
    <location>
        <begin position="1"/>
        <end position="104"/>
    </location>
</feature>
<proteinExistence type="inferred from homology"/>
<dbReference type="InterPro" id="IPR011109">
    <property type="entry name" value="DNA_bind_recombinase_dom"/>
</dbReference>
<dbReference type="InterPro" id="IPR038109">
    <property type="entry name" value="DNA_bind_recomb_sf"/>
</dbReference>
<dbReference type="Pfam" id="PF07508">
    <property type="entry name" value="Recombinase"/>
    <property type="match status" value="1"/>
</dbReference>
<sequence length="283" mass="32238">MVDQAEAKIVQEVFTRYANKESVTAILNDLNVREMKTKRWHTRTGKLKGGKAFNRNAIYTLLKNRVYLGEVFYGDTWQEGAHESIVDRDLWSKVAALLELRSRRGETRAPSDEGSIFMLRGVMFGSDGRAMSPWLSSAYKGRKYAYYIPQKEIAEGAGASGLPRLQAANLNDQVWLSLRQLLSTPEQLLAHLPKPLIESPEFDLSLVVKRLINLEGLSEELFPVHQKRLVTQLIDRVTVHADRLDIDFSLEGLMDLILELLADRPELVRTYRQLYSLARSHGL</sequence>
<dbReference type="GO" id="GO:0003677">
    <property type="term" value="F:DNA binding"/>
    <property type="evidence" value="ECO:0007669"/>
    <property type="project" value="InterPro"/>
</dbReference>